<organism evidence="2 3">
    <name type="scientific">Microbacterium soli</name>
    <dbReference type="NCBI Taxonomy" id="446075"/>
    <lineage>
        <taxon>Bacteria</taxon>
        <taxon>Bacillati</taxon>
        <taxon>Actinomycetota</taxon>
        <taxon>Actinomycetes</taxon>
        <taxon>Micrococcales</taxon>
        <taxon>Microbacteriaceae</taxon>
        <taxon>Microbacterium</taxon>
    </lineage>
</organism>
<gene>
    <name evidence="2" type="ORF">GCM10022383_17930</name>
</gene>
<dbReference type="Gene3D" id="2.40.380.10">
    <property type="entry name" value="FomD-like"/>
    <property type="match status" value="1"/>
</dbReference>
<dbReference type="EMBL" id="BAABCP010000001">
    <property type="protein sequence ID" value="GAA3940466.1"/>
    <property type="molecule type" value="Genomic_DNA"/>
</dbReference>
<dbReference type="Proteomes" id="UP001501591">
    <property type="component" value="Unassembled WGS sequence"/>
</dbReference>
<sequence length="196" mass="22206">MSAKRPEPGTLMIFRWRKWDGSPHWANEEVYLGSDRWGDWLGQPSGWRSVRPGREFIAVSPDVTLIPHADAAHGADHAVTVHRDHPKGMRVYIDLAWNVRWTDGGTDAATGWPVLATGIDMDLDVVRVAGERGTWVDDRDEWAEHSIRYGYPPETVAHLESLAVDLERRVRAQVPPFDDVTADAWLDRLEALRPAR</sequence>
<evidence type="ECO:0000313" key="3">
    <source>
        <dbReference type="Proteomes" id="UP001501591"/>
    </source>
</evidence>
<dbReference type="InterPro" id="IPR007295">
    <property type="entry name" value="DUF402"/>
</dbReference>
<protein>
    <recommendedName>
        <fullName evidence="1">DUF402 domain-containing protein</fullName>
    </recommendedName>
</protein>
<dbReference type="Pfam" id="PF04167">
    <property type="entry name" value="DUF402"/>
    <property type="match status" value="1"/>
</dbReference>
<feature type="domain" description="DUF402" evidence="1">
    <location>
        <begin position="35"/>
        <end position="172"/>
    </location>
</feature>
<keyword evidence="3" id="KW-1185">Reference proteome</keyword>
<dbReference type="SUPFAM" id="SSF159234">
    <property type="entry name" value="FomD-like"/>
    <property type="match status" value="1"/>
</dbReference>
<dbReference type="RefSeq" id="WP_344819212.1">
    <property type="nucleotide sequence ID" value="NZ_BAABCP010000001.1"/>
</dbReference>
<evidence type="ECO:0000313" key="2">
    <source>
        <dbReference type="EMBL" id="GAA3940466.1"/>
    </source>
</evidence>
<evidence type="ECO:0000259" key="1">
    <source>
        <dbReference type="Pfam" id="PF04167"/>
    </source>
</evidence>
<accession>A0ABP7N9Q8</accession>
<reference evidence="3" key="1">
    <citation type="journal article" date="2019" name="Int. J. Syst. Evol. Microbiol.">
        <title>The Global Catalogue of Microorganisms (GCM) 10K type strain sequencing project: providing services to taxonomists for standard genome sequencing and annotation.</title>
        <authorList>
            <consortium name="The Broad Institute Genomics Platform"/>
            <consortium name="The Broad Institute Genome Sequencing Center for Infectious Disease"/>
            <person name="Wu L."/>
            <person name="Ma J."/>
        </authorList>
    </citation>
    <scope>NUCLEOTIDE SEQUENCE [LARGE SCALE GENOMIC DNA]</scope>
    <source>
        <strain evidence="3">JCM 17024</strain>
    </source>
</reference>
<proteinExistence type="predicted"/>
<name>A0ABP7N9Q8_9MICO</name>
<comment type="caution">
    <text evidence="2">The sequence shown here is derived from an EMBL/GenBank/DDBJ whole genome shotgun (WGS) entry which is preliminary data.</text>
</comment>
<dbReference type="InterPro" id="IPR035930">
    <property type="entry name" value="FomD-like_sf"/>
</dbReference>